<organism evidence="3 4">
    <name type="scientific">Hoylesella buccalis</name>
    <dbReference type="NCBI Taxonomy" id="28127"/>
    <lineage>
        <taxon>Bacteria</taxon>
        <taxon>Pseudomonadati</taxon>
        <taxon>Bacteroidota</taxon>
        <taxon>Bacteroidia</taxon>
        <taxon>Bacteroidales</taxon>
        <taxon>Prevotellaceae</taxon>
        <taxon>Hoylesella</taxon>
    </lineage>
</organism>
<dbReference type="Gene3D" id="2.180.10.10">
    <property type="entry name" value="RHS repeat-associated core"/>
    <property type="match status" value="1"/>
</dbReference>
<dbReference type="Pfam" id="PF25023">
    <property type="entry name" value="TEN_YD-shell"/>
    <property type="match status" value="1"/>
</dbReference>
<dbReference type="Proteomes" id="UP000235564">
    <property type="component" value="Unassembled WGS sequence"/>
</dbReference>
<dbReference type="InterPro" id="IPR050708">
    <property type="entry name" value="T6SS_VgrG/RHS"/>
</dbReference>
<keyword evidence="1" id="KW-0677">Repeat</keyword>
<dbReference type="InterPro" id="IPR006530">
    <property type="entry name" value="YD"/>
</dbReference>
<evidence type="ECO:0000313" key="4">
    <source>
        <dbReference type="Proteomes" id="UP000235564"/>
    </source>
</evidence>
<feature type="domain" description="Teneurin-like YD-shell" evidence="2">
    <location>
        <begin position="104"/>
        <end position="252"/>
    </location>
</feature>
<dbReference type="NCBIfam" id="TIGR01643">
    <property type="entry name" value="YD_repeat_2x"/>
    <property type="match status" value="1"/>
</dbReference>
<dbReference type="PANTHER" id="PTHR32305:SF15">
    <property type="entry name" value="PROTEIN RHSA-RELATED"/>
    <property type="match status" value="1"/>
</dbReference>
<evidence type="ECO:0000256" key="1">
    <source>
        <dbReference type="ARBA" id="ARBA00022737"/>
    </source>
</evidence>
<evidence type="ECO:0000313" key="3">
    <source>
        <dbReference type="EMBL" id="PMC24886.1"/>
    </source>
</evidence>
<dbReference type="EMBL" id="PNGJ01000002">
    <property type="protein sequence ID" value="PMC24886.1"/>
    <property type="molecule type" value="Genomic_DNA"/>
</dbReference>
<reference evidence="3 4" key="1">
    <citation type="submission" date="2017-09" db="EMBL/GenBank/DDBJ databases">
        <title>Bacterial strain isolated from the female urinary microbiota.</title>
        <authorList>
            <person name="Thomas-White K."/>
            <person name="Kumar N."/>
            <person name="Forster S."/>
            <person name="Putonti C."/>
            <person name="Lawley T."/>
            <person name="Wolfe A.J."/>
        </authorList>
    </citation>
    <scope>NUCLEOTIDE SEQUENCE [LARGE SCALE GENOMIC DNA]</scope>
    <source>
        <strain evidence="3 4">UMB0536</strain>
    </source>
</reference>
<evidence type="ECO:0000259" key="2">
    <source>
        <dbReference type="Pfam" id="PF25023"/>
    </source>
</evidence>
<protein>
    <recommendedName>
        <fullName evidence="2">Teneurin-like YD-shell domain-containing protein</fullName>
    </recommendedName>
</protein>
<dbReference type="InterPro" id="IPR056823">
    <property type="entry name" value="TEN-like_YD-shell"/>
</dbReference>
<gene>
    <name evidence="3" type="ORF">CJ231_02880</name>
</gene>
<proteinExistence type="predicted"/>
<name>A0A2N6QSE9_9BACT</name>
<dbReference type="AlphaFoldDB" id="A0A2N6QSE9"/>
<dbReference type="PANTHER" id="PTHR32305">
    <property type="match status" value="1"/>
</dbReference>
<accession>A0A2N6QSE9</accession>
<sequence length="453" mass="52830">MVLTYDGIDNLLTYKDDHQEVEYGYEGMWKLTRRKDARGVVCFLHDREERLLEIINEKGEHYAFAMDGAGNVLQEEGFDGGVRKYVRDRAGRVIKETLPSGKFKEYEYDRCGRVTRVTHDYDKTEEHIYGYYASGRLAEARNEHAIVSFRYDNMGLPVEERSNEHVIRRTYDKAGQIATLTSSLGADLTYERNEFGELTCFSAGQAEAPGRFESRHEYDSLGFELERILPGGVTQSFPYDDIGRLIDSKTRQSSKVRRERKYHWGKADRLLKTEDNRFGTTTYEYSLTRHLQKAVYADGREEYRLSDKAGNLFDDPDRKLLKYLRGGKLEQSGEWRFVYDRDGQLVEKYKGSGKWWDSKSERWRYIWNQNGTLKEVRPPGGGDFAFDALFTYDALGRRLSKDAIGITCWLWNGNVPLHEWTSSQSRNEQGEIEEIYKSYQDNKPVNFKKCLNH</sequence>
<comment type="caution">
    <text evidence="3">The sequence shown here is derived from an EMBL/GenBank/DDBJ whole genome shotgun (WGS) entry which is preliminary data.</text>
</comment>